<protein>
    <recommendedName>
        <fullName evidence="1">Transposase-like Mu C-terminal domain-containing protein</fullName>
    </recommendedName>
</protein>
<evidence type="ECO:0000259" key="1">
    <source>
        <dbReference type="Pfam" id="PF09299"/>
    </source>
</evidence>
<reference evidence="2" key="1">
    <citation type="submission" date="2019-11" db="EMBL/GenBank/DDBJ databases">
        <authorList>
            <person name="Feng L."/>
        </authorList>
    </citation>
    <scope>NUCLEOTIDE SEQUENCE</scope>
    <source>
        <strain evidence="2">ChathewayiLFYP18</strain>
    </source>
</reference>
<name>A0A6N3I3J1_9FIRM</name>
<gene>
    <name evidence="2" type="ORF">CHLFYP18_04593</name>
</gene>
<accession>A0A6N3I3J1</accession>
<dbReference type="EMBL" id="CACRUH010000101">
    <property type="protein sequence ID" value="VYU83814.1"/>
    <property type="molecule type" value="Genomic_DNA"/>
</dbReference>
<dbReference type="InterPro" id="IPR015378">
    <property type="entry name" value="Transposase-like_Mu_C"/>
</dbReference>
<evidence type="ECO:0000313" key="2">
    <source>
        <dbReference type="EMBL" id="VYU83814.1"/>
    </source>
</evidence>
<organism evidence="2">
    <name type="scientific">Hungatella hathewayi</name>
    <dbReference type="NCBI Taxonomy" id="154046"/>
    <lineage>
        <taxon>Bacteria</taxon>
        <taxon>Bacillati</taxon>
        <taxon>Bacillota</taxon>
        <taxon>Clostridia</taxon>
        <taxon>Lachnospirales</taxon>
        <taxon>Lachnospiraceae</taxon>
        <taxon>Hungatella</taxon>
    </lineage>
</organism>
<sequence>MVLREEMYFEPRTISPAGNIRWFGEIYTAPQMLCHIEQTVYIRDNGRMLFIYELDSDKLSEEEKIEAVFTLICKIEKTDKGHRYGRKIT</sequence>
<feature type="domain" description="Transposase-like Mu C-terminal" evidence="1">
    <location>
        <begin position="10"/>
        <end position="43"/>
    </location>
</feature>
<dbReference type="AlphaFoldDB" id="A0A6N3I3J1"/>
<dbReference type="Pfam" id="PF09299">
    <property type="entry name" value="Mu-transpos_C"/>
    <property type="match status" value="1"/>
</dbReference>
<proteinExistence type="predicted"/>
<dbReference type="RefSeq" id="WP_156834693.1">
    <property type="nucleotide sequence ID" value="NZ_CACRUH010000101.1"/>
</dbReference>